<evidence type="ECO:0000256" key="12">
    <source>
        <dbReference type="ARBA" id="ARBA00023136"/>
    </source>
</evidence>
<organism evidence="23 24">
    <name type="scientific">Pseudoalteromonas spongiae</name>
    <dbReference type="NCBI Taxonomy" id="298657"/>
    <lineage>
        <taxon>Bacteria</taxon>
        <taxon>Pseudomonadati</taxon>
        <taxon>Pseudomonadota</taxon>
        <taxon>Gammaproteobacteria</taxon>
        <taxon>Alteromonadales</taxon>
        <taxon>Pseudoalteromonadaceae</taxon>
        <taxon>Pseudoalteromonas</taxon>
    </lineage>
</organism>
<dbReference type="GO" id="GO:0005524">
    <property type="term" value="F:ATP binding"/>
    <property type="evidence" value="ECO:0007669"/>
    <property type="project" value="UniProtKB-KW"/>
</dbReference>
<dbReference type="PROSITE" id="PS50110">
    <property type="entry name" value="RESPONSE_REGULATORY"/>
    <property type="match status" value="1"/>
</dbReference>
<evidence type="ECO:0000256" key="16">
    <source>
        <dbReference type="SAM" id="Coils"/>
    </source>
</evidence>
<evidence type="ECO:0000256" key="1">
    <source>
        <dbReference type="ARBA" id="ARBA00000085"/>
    </source>
</evidence>
<dbReference type="NCBIfam" id="TIGR00229">
    <property type="entry name" value="sensory_box"/>
    <property type="match status" value="1"/>
</dbReference>
<dbReference type="Gene3D" id="1.20.120.160">
    <property type="entry name" value="HPT domain"/>
    <property type="match status" value="1"/>
</dbReference>
<proteinExistence type="predicted"/>
<keyword evidence="9 13" id="KW-0067">ATP-binding</keyword>
<dbReference type="SMART" id="SM00387">
    <property type="entry name" value="HATPase_c"/>
    <property type="match status" value="1"/>
</dbReference>
<dbReference type="InterPro" id="IPR003661">
    <property type="entry name" value="HisK_dim/P_dom"/>
</dbReference>
<evidence type="ECO:0000256" key="11">
    <source>
        <dbReference type="ARBA" id="ARBA00023012"/>
    </source>
</evidence>
<evidence type="ECO:0000256" key="13">
    <source>
        <dbReference type="PIRNR" id="PIRNR003182"/>
    </source>
</evidence>
<feature type="coiled-coil region" evidence="16">
    <location>
        <begin position="93"/>
        <end position="151"/>
    </location>
</feature>
<evidence type="ECO:0000259" key="18">
    <source>
        <dbReference type="PROSITE" id="PS50109"/>
    </source>
</evidence>
<keyword evidence="7 17" id="KW-0812">Transmembrane</keyword>
<dbReference type="InterPro" id="IPR001789">
    <property type="entry name" value="Sig_transdc_resp-reg_receiver"/>
</dbReference>
<dbReference type="InterPro" id="IPR005467">
    <property type="entry name" value="His_kinase_dom"/>
</dbReference>
<evidence type="ECO:0000256" key="7">
    <source>
        <dbReference type="ARBA" id="ARBA00022692"/>
    </source>
</evidence>
<dbReference type="Pfam" id="PF02518">
    <property type="entry name" value="HATPase_c"/>
    <property type="match status" value="1"/>
</dbReference>
<dbReference type="Pfam" id="PF01627">
    <property type="entry name" value="Hpt"/>
    <property type="match status" value="1"/>
</dbReference>
<keyword evidence="11 13" id="KW-0902">Two-component regulatory system</keyword>
<dbReference type="PROSITE" id="PS50113">
    <property type="entry name" value="PAC"/>
    <property type="match status" value="1"/>
</dbReference>
<dbReference type="InterPro" id="IPR000700">
    <property type="entry name" value="PAS-assoc_C"/>
</dbReference>
<evidence type="ECO:0000256" key="10">
    <source>
        <dbReference type="ARBA" id="ARBA00022989"/>
    </source>
</evidence>
<dbReference type="InterPro" id="IPR000014">
    <property type="entry name" value="PAS"/>
</dbReference>
<keyword evidence="12 13" id="KW-0472">Membrane</keyword>
<dbReference type="SUPFAM" id="SSF47384">
    <property type="entry name" value="Homodimeric domain of signal transducing histidine kinase"/>
    <property type="match status" value="1"/>
</dbReference>
<dbReference type="Proteomes" id="UP001382455">
    <property type="component" value="Unassembled WGS sequence"/>
</dbReference>
<dbReference type="Gene3D" id="3.40.50.2300">
    <property type="match status" value="1"/>
</dbReference>
<dbReference type="CDD" id="cd00130">
    <property type="entry name" value="PAS"/>
    <property type="match status" value="1"/>
</dbReference>
<keyword evidence="13" id="KW-0547">Nucleotide-binding</keyword>
<dbReference type="InterPro" id="IPR014409">
    <property type="entry name" value="Sig_transdc_His_kin_hyb_ArcB"/>
</dbReference>
<dbReference type="CDD" id="cd16922">
    <property type="entry name" value="HATPase_EvgS-ArcB-TorS-like"/>
    <property type="match status" value="1"/>
</dbReference>
<evidence type="ECO:0000256" key="3">
    <source>
        <dbReference type="ARBA" id="ARBA00022475"/>
    </source>
</evidence>
<dbReference type="SMART" id="SM00091">
    <property type="entry name" value="PAS"/>
    <property type="match status" value="1"/>
</dbReference>
<feature type="modified residue" description="4-aspartylphosphate" evidence="15">
    <location>
        <position position="568"/>
    </location>
</feature>
<evidence type="ECO:0000256" key="2">
    <source>
        <dbReference type="ARBA" id="ARBA00004429"/>
    </source>
</evidence>
<evidence type="ECO:0000256" key="8">
    <source>
        <dbReference type="ARBA" id="ARBA00022777"/>
    </source>
</evidence>
<dbReference type="CDD" id="cd17546">
    <property type="entry name" value="REC_hyHK_CKI1_RcsC-like"/>
    <property type="match status" value="1"/>
</dbReference>
<evidence type="ECO:0000313" key="24">
    <source>
        <dbReference type="Proteomes" id="UP001382455"/>
    </source>
</evidence>
<feature type="domain" description="PAS" evidence="20">
    <location>
        <begin position="148"/>
        <end position="193"/>
    </location>
</feature>
<evidence type="ECO:0000256" key="14">
    <source>
        <dbReference type="PROSITE-ProRule" id="PRU00110"/>
    </source>
</evidence>
<evidence type="ECO:0000313" key="23">
    <source>
        <dbReference type="EMBL" id="MEI4549965.1"/>
    </source>
</evidence>
<reference evidence="23 24" key="1">
    <citation type="submission" date="2023-12" db="EMBL/GenBank/DDBJ databases">
        <title>Friends and Foes: Symbiotic and Algicidal bacterial influence on Karenia brevis blooms.</title>
        <authorList>
            <person name="Fei C."/>
            <person name="Mohamed A.R."/>
            <person name="Booker A."/>
            <person name="Arshad M."/>
            <person name="Klass S."/>
            <person name="Ahn S."/>
            <person name="Gilbert P.M."/>
            <person name="Heil C.A."/>
            <person name="Martinez J.M."/>
            <person name="Amin S.A."/>
        </authorList>
    </citation>
    <scope>NUCLEOTIDE SEQUENCE [LARGE SCALE GENOMIC DNA]</scope>
    <source>
        <strain evidence="23 24">CE15</strain>
    </source>
</reference>
<dbReference type="InterPro" id="IPR003594">
    <property type="entry name" value="HATPase_dom"/>
</dbReference>
<dbReference type="PROSITE" id="PS50109">
    <property type="entry name" value="HIS_KIN"/>
    <property type="match status" value="1"/>
</dbReference>
<dbReference type="SMART" id="SM00073">
    <property type="entry name" value="HPT"/>
    <property type="match status" value="1"/>
</dbReference>
<dbReference type="SMART" id="SM00448">
    <property type="entry name" value="REC"/>
    <property type="match status" value="1"/>
</dbReference>
<comment type="subcellular location">
    <subcellularLocation>
        <location evidence="2 13">Cell inner membrane</location>
        <topology evidence="2 13">Multi-pass membrane protein</topology>
    </subcellularLocation>
</comment>
<dbReference type="CDD" id="cd00082">
    <property type="entry name" value="HisKA"/>
    <property type="match status" value="1"/>
</dbReference>
<feature type="domain" description="Response regulatory" evidence="19">
    <location>
        <begin position="518"/>
        <end position="634"/>
    </location>
</feature>
<dbReference type="InterPro" id="IPR013656">
    <property type="entry name" value="PAS_4"/>
</dbReference>
<keyword evidence="4 13" id="KW-0997">Cell inner membrane</keyword>
<gene>
    <name evidence="23" type="ORF">WAE96_09805</name>
</gene>
<dbReference type="PIRSF" id="PIRSF003182">
    <property type="entry name" value="ArcB"/>
    <property type="match status" value="1"/>
</dbReference>
<protein>
    <recommendedName>
        <fullName evidence="13">Aerobic respiration control sensor protein</fullName>
        <ecNumber evidence="13">2.7.13.3</ecNumber>
    </recommendedName>
</protein>
<keyword evidence="5 15" id="KW-0597">Phosphoprotein</keyword>
<feature type="domain" description="Histidine kinase" evidence="18">
    <location>
        <begin position="283"/>
        <end position="503"/>
    </location>
</feature>
<dbReference type="Gene3D" id="3.30.450.20">
    <property type="entry name" value="PAS domain"/>
    <property type="match status" value="1"/>
</dbReference>
<evidence type="ECO:0000259" key="21">
    <source>
        <dbReference type="PROSITE" id="PS50113"/>
    </source>
</evidence>
<dbReference type="Gene3D" id="3.30.565.10">
    <property type="entry name" value="Histidine kinase-like ATPase, C-terminal domain"/>
    <property type="match status" value="1"/>
</dbReference>
<evidence type="ECO:0000256" key="5">
    <source>
        <dbReference type="ARBA" id="ARBA00022553"/>
    </source>
</evidence>
<feature type="modified residue" description="Phosphohistidine" evidence="14">
    <location>
        <position position="715"/>
    </location>
</feature>
<comment type="catalytic activity">
    <reaction evidence="1 13">
        <text>ATP + protein L-histidine = ADP + protein N-phospho-L-histidine.</text>
        <dbReference type="EC" id="2.7.13.3"/>
    </reaction>
</comment>
<dbReference type="SUPFAM" id="SSF55785">
    <property type="entry name" value="PYP-like sensor domain (PAS domain)"/>
    <property type="match status" value="1"/>
</dbReference>
<dbReference type="Pfam" id="PF00072">
    <property type="entry name" value="Response_reg"/>
    <property type="match status" value="1"/>
</dbReference>
<keyword evidence="13" id="KW-0805">Transcription regulation</keyword>
<feature type="domain" description="HPt" evidence="22">
    <location>
        <begin position="676"/>
        <end position="766"/>
    </location>
</feature>
<dbReference type="Gene3D" id="1.10.287.130">
    <property type="match status" value="1"/>
</dbReference>
<name>A0ABU8ESL4_9GAMM</name>
<keyword evidence="3 13" id="KW-1003">Cell membrane</keyword>
<keyword evidence="10 17" id="KW-1133">Transmembrane helix</keyword>
<dbReference type="SUPFAM" id="SSF55874">
    <property type="entry name" value="ATPase domain of HSP90 chaperone/DNA topoisomerase II/histidine kinase"/>
    <property type="match status" value="1"/>
</dbReference>
<feature type="transmembrane region" description="Helical" evidence="17">
    <location>
        <begin position="25"/>
        <end position="47"/>
    </location>
</feature>
<dbReference type="SMART" id="SM00388">
    <property type="entry name" value="HisKA"/>
    <property type="match status" value="1"/>
</dbReference>
<evidence type="ECO:0000259" key="19">
    <source>
        <dbReference type="PROSITE" id="PS50110"/>
    </source>
</evidence>
<keyword evidence="8 13" id="KW-0418">Kinase</keyword>
<dbReference type="CDD" id="cd00088">
    <property type="entry name" value="HPT"/>
    <property type="match status" value="1"/>
</dbReference>
<dbReference type="EMBL" id="JBAWKS010000001">
    <property type="protein sequence ID" value="MEI4549965.1"/>
    <property type="molecule type" value="Genomic_DNA"/>
</dbReference>
<keyword evidence="6 13" id="KW-0808">Transferase</keyword>
<dbReference type="Pfam" id="PF08448">
    <property type="entry name" value="PAS_4"/>
    <property type="match status" value="1"/>
</dbReference>
<dbReference type="InterPro" id="IPR036641">
    <property type="entry name" value="HPT_dom_sf"/>
</dbReference>
<feature type="domain" description="PAC" evidence="21">
    <location>
        <begin position="217"/>
        <end position="272"/>
    </location>
</feature>
<comment type="caution">
    <text evidence="23">The sequence shown here is derived from an EMBL/GenBank/DDBJ whole genome shotgun (WGS) entry which is preliminary data.</text>
</comment>
<dbReference type="InterPro" id="IPR036890">
    <property type="entry name" value="HATPase_C_sf"/>
</dbReference>
<dbReference type="InterPro" id="IPR036097">
    <property type="entry name" value="HisK_dim/P_sf"/>
</dbReference>
<evidence type="ECO:0000256" key="15">
    <source>
        <dbReference type="PROSITE-ProRule" id="PRU00169"/>
    </source>
</evidence>
<dbReference type="PRINTS" id="PR00344">
    <property type="entry name" value="BCTRLSENSOR"/>
</dbReference>
<keyword evidence="16" id="KW-0175">Coiled coil</keyword>
<dbReference type="PANTHER" id="PTHR43047">
    <property type="entry name" value="TWO-COMPONENT HISTIDINE PROTEIN KINASE"/>
    <property type="match status" value="1"/>
</dbReference>
<evidence type="ECO:0000256" key="6">
    <source>
        <dbReference type="ARBA" id="ARBA00022679"/>
    </source>
</evidence>
<sequence length="774" mass="87123">MNSSLSSFWVIALNRLIDRLGTGKAGAVIFVLIQLIALAVACTYYYISLGEVPWLEVVGMLVFAAILAPLFIISIFDINHQLSASNHYIESATKQEKLLNQSLKENIRRLNNEIDDRKLAFQAKRRAIEELRREIAERKRTQQELDEQEVLLRSIVDSSPDLFYYRDNSGRFAGCNRMFEEVMGLSSEQLIGRRADDIFGKGLTPSVLNTDNEVQQNHVSVTLDVSCQVNKELRWFEMRKVPFFNPNNEYIGLLGFGRDITSRKRAEQDLETAYKDKGKFIATLSHELRTPLNGIVGLTRMLLDTELNDDQRSWCNTVFSSAETLGNIFNDIIDLDKVDREQLDIACESVNLADFLNDIFNFGGLIAQQKDLEFKVHQDGVFDVHVEIDPTRLRQVLWNLINNAVKFTQHGTVTLDCKRVYRGHTSYLEISVSDTGIGIAKDELSRIFDLYYKVPDLSGGNALGSGIGLAVSRALILAMEGDIHVDSNVGEGSTFSIEIPLVLTEQPVQQVYDGRPLNILLVEDVPLNADIAINLLEQRGHDVIWAETGEDALSFIETEDDLDLVLLDMQLPDINGDQVARIVRSREEFDHLPLVALTANVRRAEEDLAGVTMQGSLAKPINTRKLDGVLAELFPHSTKEVEVEDKSHDKKSTLITTQDSELLDIETLEDFVESMGAQSFLRGVQLFEKLWPNYLKELEQALEHKQYSEYKSVAHKLKGAAGSVALKVVQQLAKRMEDNAETAEDSQLAQWLIELVSDIEKGLKALHQVLDLTD</sequence>
<dbReference type="Pfam" id="PF00512">
    <property type="entry name" value="HisKA"/>
    <property type="match status" value="1"/>
</dbReference>
<dbReference type="InterPro" id="IPR008207">
    <property type="entry name" value="Sig_transdc_His_kin_Hpt_dom"/>
</dbReference>
<dbReference type="InterPro" id="IPR035965">
    <property type="entry name" value="PAS-like_dom_sf"/>
</dbReference>
<dbReference type="SUPFAM" id="SSF52172">
    <property type="entry name" value="CheY-like"/>
    <property type="match status" value="1"/>
</dbReference>
<evidence type="ECO:0000256" key="17">
    <source>
        <dbReference type="SAM" id="Phobius"/>
    </source>
</evidence>
<evidence type="ECO:0000256" key="9">
    <source>
        <dbReference type="ARBA" id="ARBA00022840"/>
    </source>
</evidence>
<dbReference type="PROSITE" id="PS50894">
    <property type="entry name" value="HPT"/>
    <property type="match status" value="1"/>
</dbReference>
<dbReference type="InterPro" id="IPR004358">
    <property type="entry name" value="Sig_transdc_His_kin-like_C"/>
</dbReference>
<evidence type="ECO:0000259" key="22">
    <source>
        <dbReference type="PROSITE" id="PS50894"/>
    </source>
</evidence>
<keyword evidence="24" id="KW-1185">Reference proteome</keyword>
<dbReference type="EC" id="2.7.13.3" evidence="13"/>
<evidence type="ECO:0000259" key="20">
    <source>
        <dbReference type="PROSITE" id="PS50112"/>
    </source>
</evidence>
<accession>A0ABU8ESL4</accession>
<dbReference type="SUPFAM" id="SSF47226">
    <property type="entry name" value="Histidine-containing phosphotransfer domain, HPT domain"/>
    <property type="match status" value="1"/>
</dbReference>
<dbReference type="PANTHER" id="PTHR43047:SF72">
    <property type="entry name" value="OSMOSENSING HISTIDINE PROTEIN KINASE SLN1"/>
    <property type="match status" value="1"/>
</dbReference>
<dbReference type="InterPro" id="IPR011006">
    <property type="entry name" value="CheY-like_superfamily"/>
</dbReference>
<dbReference type="RefSeq" id="WP_336435327.1">
    <property type="nucleotide sequence ID" value="NZ_JBAWKS010000001.1"/>
</dbReference>
<keyword evidence="13" id="KW-0804">Transcription</keyword>
<evidence type="ECO:0000256" key="4">
    <source>
        <dbReference type="ARBA" id="ARBA00022519"/>
    </source>
</evidence>
<feature type="transmembrane region" description="Helical" evidence="17">
    <location>
        <begin position="54"/>
        <end position="76"/>
    </location>
</feature>
<dbReference type="PROSITE" id="PS50112">
    <property type="entry name" value="PAS"/>
    <property type="match status" value="1"/>
</dbReference>